<sequence length="64" mass="7350">MSFELLEELVTCPFCWETITILVDPSESQTYTEDCFVCCRPILIDTEINGDNVQVRVTQEDLGF</sequence>
<name>A0A520MIG0_9GAMM</name>
<dbReference type="Proteomes" id="UP000315889">
    <property type="component" value="Unassembled WGS sequence"/>
</dbReference>
<proteinExistence type="predicted"/>
<dbReference type="AlphaFoldDB" id="A0A520MIG0"/>
<dbReference type="EMBL" id="SHBP01000002">
    <property type="protein sequence ID" value="RZO21015.1"/>
    <property type="molecule type" value="Genomic_DNA"/>
</dbReference>
<reference evidence="1 2" key="1">
    <citation type="submission" date="2019-02" db="EMBL/GenBank/DDBJ databases">
        <title>Prokaryotic population dynamics and viral predation in marine succession experiment using metagenomics: the confinement effect.</title>
        <authorList>
            <person name="Haro-Moreno J.M."/>
            <person name="Rodriguez-Valera F."/>
            <person name="Lopez-Perez M."/>
        </authorList>
    </citation>
    <scope>NUCLEOTIDE SEQUENCE [LARGE SCALE GENOMIC DNA]</scope>
    <source>
        <strain evidence="1">MED-G170</strain>
    </source>
</reference>
<gene>
    <name evidence="1" type="ORF">EVB03_01945</name>
</gene>
<protein>
    <submittedName>
        <fullName evidence="1">CPXCG motif-containing cysteine-rich protein</fullName>
    </submittedName>
</protein>
<evidence type="ECO:0000313" key="2">
    <source>
        <dbReference type="Proteomes" id="UP000315889"/>
    </source>
</evidence>
<evidence type="ECO:0000313" key="1">
    <source>
        <dbReference type="EMBL" id="RZO21015.1"/>
    </source>
</evidence>
<organism evidence="1 2">
    <name type="scientific">SAR92 clade bacterium</name>
    <dbReference type="NCBI Taxonomy" id="2315479"/>
    <lineage>
        <taxon>Bacteria</taxon>
        <taxon>Pseudomonadati</taxon>
        <taxon>Pseudomonadota</taxon>
        <taxon>Gammaproteobacteria</taxon>
        <taxon>Cellvibrionales</taxon>
        <taxon>Porticoccaceae</taxon>
        <taxon>SAR92 clade</taxon>
    </lineage>
</organism>
<dbReference type="Pfam" id="PF14255">
    <property type="entry name" value="Zn_ribbon_21"/>
    <property type="match status" value="1"/>
</dbReference>
<comment type="caution">
    <text evidence="1">The sequence shown here is derived from an EMBL/GenBank/DDBJ whole genome shotgun (WGS) entry which is preliminary data.</text>
</comment>
<accession>A0A520MIG0</accession>
<dbReference type="InterPro" id="IPR025990">
    <property type="entry name" value="zinc_ribbon_bacterial"/>
</dbReference>